<comment type="similarity">
    <text evidence="3 7">Belongs to the clathrin light chain family.</text>
</comment>
<keyword evidence="4 7" id="KW-0472">Membrane</keyword>
<feature type="region of interest" description="Disordered" evidence="8">
    <location>
        <begin position="1"/>
        <end position="94"/>
    </location>
</feature>
<accession>A0A164TPY3</accession>
<feature type="region of interest" description="Disordered" evidence="8">
    <location>
        <begin position="185"/>
        <end position="285"/>
    </location>
</feature>
<evidence type="ECO:0000256" key="8">
    <source>
        <dbReference type="SAM" id="MobiDB-lite"/>
    </source>
</evidence>
<dbReference type="GO" id="GO:0005198">
    <property type="term" value="F:structural molecule activity"/>
    <property type="evidence" value="ECO:0007669"/>
    <property type="project" value="InterPro"/>
</dbReference>
<gene>
    <name evidence="9" type="ORF">DCAR_0728600</name>
</gene>
<evidence type="ECO:0000256" key="5">
    <source>
        <dbReference type="ARBA" id="ARBA00023176"/>
    </source>
</evidence>
<comment type="subcellular location">
    <subcellularLocation>
        <location evidence="2 7">Cytoplasmic vesicle membrane</location>
        <topology evidence="2 7">Peripheral membrane protein</topology>
        <orientation evidence="2 7">Cytoplasmic side</orientation>
    </subcellularLocation>
    <subcellularLocation>
        <location evidence="7">Membrane</location>
        <location evidence="7">Coated pit</location>
        <topology evidence="7">Peripheral membrane protein</topology>
        <orientation evidence="7">Cytoplasmic side</orientation>
    </subcellularLocation>
    <text evidence="7">Cytoplasmic face of coated pits and vesicles.</text>
</comment>
<feature type="compositionally biased region" description="Polar residues" evidence="8">
    <location>
        <begin position="45"/>
        <end position="66"/>
    </location>
</feature>
<feature type="compositionally biased region" description="Basic residues" evidence="8">
    <location>
        <begin position="221"/>
        <end position="232"/>
    </location>
</feature>
<evidence type="ECO:0000256" key="2">
    <source>
        <dbReference type="ARBA" id="ARBA00004180"/>
    </source>
</evidence>
<dbReference type="KEGG" id="dcr:108196872"/>
<dbReference type="InterPro" id="IPR000996">
    <property type="entry name" value="Clathrin_L-chain"/>
</dbReference>
<dbReference type="PANTHER" id="PTHR10639">
    <property type="entry name" value="CLATHRIN LIGHT CHAIN"/>
    <property type="match status" value="1"/>
</dbReference>
<evidence type="ECO:0000313" key="9">
    <source>
        <dbReference type="EMBL" id="WOH09145.1"/>
    </source>
</evidence>
<reference evidence="9" key="2">
    <citation type="submission" date="2022-03" db="EMBL/GenBank/DDBJ databases">
        <title>Draft title - Genomic analysis of global carrot germplasm unveils the trajectory of domestication and the origin of high carotenoid orange carrot.</title>
        <authorList>
            <person name="Iorizzo M."/>
            <person name="Ellison S."/>
            <person name="Senalik D."/>
            <person name="Macko-Podgorni A."/>
            <person name="Grzebelus D."/>
            <person name="Bostan H."/>
            <person name="Rolling W."/>
            <person name="Curaba J."/>
            <person name="Simon P."/>
        </authorList>
    </citation>
    <scope>NUCLEOTIDE SEQUENCE</scope>
    <source>
        <tissue evidence="9">Leaf</tissue>
    </source>
</reference>
<evidence type="ECO:0000313" key="10">
    <source>
        <dbReference type="Proteomes" id="UP000077755"/>
    </source>
</evidence>
<evidence type="ECO:0000256" key="3">
    <source>
        <dbReference type="ARBA" id="ARBA00005263"/>
    </source>
</evidence>
<dbReference type="OrthoDB" id="782264at2759"/>
<keyword evidence="6 7" id="KW-0968">Cytoplasmic vesicle</keyword>
<dbReference type="Pfam" id="PF01086">
    <property type="entry name" value="Clathrin_lg_ch"/>
    <property type="match status" value="1"/>
</dbReference>
<dbReference type="GO" id="GO:0032050">
    <property type="term" value="F:clathrin heavy chain binding"/>
    <property type="evidence" value="ECO:0007669"/>
    <property type="project" value="TreeGrafter"/>
</dbReference>
<dbReference type="PANTHER" id="PTHR10639:SF7">
    <property type="entry name" value="CLATHRIN LIGHT CHAIN"/>
    <property type="match status" value="1"/>
</dbReference>
<feature type="compositionally biased region" description="Pro residues" evidence="8">
    <location>
        <begin position="233"/>
        <end position="243"/>
    </location>
</feature>
<dbReference type="AlphaFoldDB" id="A0A164TPY3"/>
<feature type="compositionally biased region" description="Basic and acidic residues" evidence="8">
    <location>
        <begin position="187"/>
        <end position="202"/>
    </location>
</feature>
<evidence type="ECO:0000256" key="1">
    <source>
        <dbReference type="ARBA" id="ARBA00003913"/>
    </source>
</evidence>
<dbReference type="OMA" id="LREWRHQ"/>
<dbReference type="GO" id="GO:0072583">
    <property type="term" value="P:clathrin-dependent endocytosis"/>
    <property type="evidence" value="ECO:0007669"/>
    <property type="project" value="TreeGrafter"/>
</dbReference>
<feature type="compositionally biased region" description="Basic and acidic residues" evidence="8">
    <location>
        <begin position="245"/>
        <end position="263"/>
    </location>
</feature>
<evidence type="ECO:0000256" key="6">
    <source>
        <dbReference type="ARBA" id="ARBA00023329"/>
    </source>
</evidence>
<comment type="function">
    <text evidence="1 7">Clathrin is the major protein of the polyhedral coat of coated pits and vesicles.</text>
</comment>
<dbReference type="Gramene" id="KZM87811">
    <property type="protein sequence ID" value="KZM87811"/>
    <property type="gene ID" value="DCAR_024912"/>
</dbReference>
<proteinExistence type="inferred from homology"/>
<organism evidence="9 10">
    <name type="scientific">Daucus carota subsp. sativus</name>
    <name type="common">Carrot</name>
    <dbReference type="NCBI Taxonomy" id="79200"/>
    <lineage>
        <taxon>Eukaryota</taxon>
        <taxon>Viridiplantae</taxon>
        <taxon>Streptophyta</taxon>
        <taxon>Embryophyta</taxon>
        <taxon>Tracheophyta</taxon>
        <taxon>Spermatophyta</taxon>
        <taxon>Magnoliopsida</taxon>
        <taxon>eudicotyledons</taxon>
        <taxon>Gunneridae</taxon>
        <taxon>Pentapetalae</taxon>
        <taxon>asterids</taxon>
        <taxon>campanulids</taxon>
        <taxon>Apiales</taxon>
        <taxon>Apiaceae</taxon>
        <taxon>Apioideae</taxon>
        <taxon>Scandiceae</taxon>
        <taxon>Daucinae</taxon>
        <taxon>Daucus</taxon>
        <taxon>Daucus sect. Daucus</taxon>
    </lineage>
</organism>
<keyword evidence="10" id="KW-1185">Reference proteome</keyword>
<evidence type="ECO:0000256" key="7">
    <source>
        <dbReference type="RuleBase" id="RU363137"/>
    </source>
</evidence>
<dbReference type="GO" id="GO:0030132">
    <property type="term" value="C:clathrin coat of coated pit"/>
    <property type="evidence" value="ECO:0007669"/>
    <property type="project" value="InterPro"/>
</dbReference>
<dbReference type="GO" id="GO:0030130">
    <property type="term" value="C:clathrin coat of trans-Golgi network vesicle"/>
    <property type="evidence" value="ECO:0007669"/>
    <property type="project" value="InterPro"/>
</dbReference>
<keyword evidence="5 7" id="KW-0168">Coated pit</keyword>
<evidence type="ECO:0000256" key="4">
    <source>
        <dbReference type="ARBA" id="ARBA00023136"/>
    </source>
</evidence>
<protein>
    <recommendedName>
        <fullName evidence="7">Clathrin light chain</fullName>
    </recommendedName>
</protein>
<reference evidence="9" key="1">
    <citation type="journal article" date="2016" name="Nat. Genet.">
        <title>A high-quality carrot genome assembly provides new insights into carotenoid accumulation and asterid genome evolution.</title>
        <authorList>
            <person name="Iorizzo M."/>
            <person name="Ellison S."/>
            <person name="Senalik D."/>
            <person name="Zeng P."/>
            <person name="Satapoomin P."/>
            <person name="Huang J."/>
            <person name="Bowman M."/>
            <person name="Iovene M."/>
            <person name="Sanseverino W."/>
            <person name="Cavagnaro P."/>
            <person name="Yildiz M."/>
            <person name="Macko-Podgorni A."/>
            <person name="Moranska E."/>
            <person name="Grzebelus E."/>
            <person name="Grzebelus D."/>
            <person name="Ashrafi H."/>
            <person name="Zheng Z."/>
            <person name="Cheng S."/>
            <person name="Spooner D."/>
            <person name="Van Deynze A."/>
            <person name="Simon P."/>
        </authorList>
    </citation>
    <scope>NUCLEOTIDE SEQUENCE</scope>
    <source>
        <tissue evidence="9">Leaf</tissue>
    </source>
</reference>
<sequence>MSFDSYSIDGDDFVSAAPPPQFGSGAFPDEDLTPDHASHSPDPYSFTSDPNPNFSESSQFDSSVPVSNGAYGVGDDAEGIFSSDGPVLPPPGDMVEEGAALREWRRENAIRLEENEKREKELRNKIIEEAIDFKNAFYEKRKLQIDSKRDSNREKEKVYLANQEKFHNEAGQQYWKTIGEIIPREVPNIEKKRGKKDQDKKPSVTVIQGPKPGKPTDLSRMRHLLLKLKHTPPPHMAPPPPVPVKDAKDGKDGENVKNAKDTAAEVESAPAKDASTQEPPAAADV</sequence>
<dbReference type="GO" id="GO:0006886">
    <property type="term" value="P:intracellular protein transport"/>
    <property type="evidence" value="ECO:0007669"/>
    <property type="project" value="InterPro"/>
</dbReference>
<dbReference type="Proteomes" id="UP000077755">
    <property type="component" value="Chromosome 7"/>
</dbReference>
<dbReference type="EMBL" id="CP093349">
    <property type="protein sequence ID" value="WOH09145.1"/>
    <property type="molecule type" value="Genomic_DNA"/>
</dbReference>
<name>A0A164TPY3_DAUCS</name>